<dbReference type="PRINTS" id="PR01348">
    <property type="entry name" value="ICLNCHANNEL"/>
</dbReference>
<evidence type="ECO:0000256" key="4">
    <source>
        <dbReference type="ARBA" id="ARBA00022490"/>
    </source>
</evidence>
<dbReference type="PANTHER" id="PTHR21399">
    <property type="entry name" value="CHLORIDE CONDUCTANCE REGULATORY PROTEIN ICLN"/>
    <property type="match status" value="1"/>
</dbReference>
<dbReference type="Gene3D" id="2.30.29.30">
    <property type="entry name" value="Pleckstrin-homology domain (PH domain)/Phosphotyrosine-binding domain (PTB)"/>
    <property type="match status" value="1"/>
</dbReference>
<dbReference type="OrthoDB" id="19714at2759"/>
<reference evidence="8" key="1">
    <citation type="journal article" date="2014" name="Proc. Natl. Acad. Sci. U.S.A.">
        <title>Extensive sampling of basidiomycete genomes demonstrates inadequacy of the white-rot/brown-rot paradigm for wood decay fungi.</title>
        <authorList>
            <person name="Riley R."/>
            <person name="Salamov A.A."/>
            <person name="Brown D.W."/>
            <person name="Nagy L.G."/>
            <person name="Floudas D."/>
            <person name="Held B.W."/>
            <person name="Levasseur A."/>
            <person name="Lombard V."/>
            <person name="Morin E."/>
            <person name="Otillar R."/>
            <person name="Lindquist E.A."/>
            <person name="Sun H."/>
            <person name="LaButti K.M."/>
            <person name="Schmutz J."/>
            <person name="Jabbour D."/>
            <person name="Luo H."/>
            <person name="Baker S.E."/>
            <person name="Pisabarro A.G."/>
            <person name="Walton J.D."/>
            <person name="Blanchette R.A."/>
            <person name="Henrissat B."/>
            <person name="Martin F."/>
            <person name="Cullen D."/>
            <person name="Hibbett D.S."/>
            <person name="Grigoriev I.V."/>
        </authorList>
    </citation>
    <scope>NUCLEOTIDE SEQUENCE [LARGE SCALE GENOMIC DNA]</scope>
    <source>
        <strain evidence="8">FD-172 SS1</strain>
    </source>
</reference>
<dbReference type="GO" id="GO:0005886">
    <property type="term" value="C:plasma membrane"/>
    <property type="evidence" value="ECO:0007669"/>
    <property type="project" value="InterPro"/>
</dbReference>
<evidence type="ECO:0000256" key="5">
    <source>
        <dbReference type="ARBA" id="ARBA00023242"/>
    </source>
</evidence>
<proteinExistence type="inferred from homology"/>
<dbReference type="GO" id="GO:0006821">
    <property type="term" value="P:chloride transport"/>
    <property type="evidence" value="ECO:0007669"/>
    <property type="project" value="InterPro"/>
</dbReference>
<keyword evidence="4" id="KW-0963">Cytoplasm</keyword>
<sequence>MAPVTVISSLPKFVAPSVHGELISSTPASFSDIPPVLRHQEENVSIRLLPAIEEISEEDCKVGTLYVIDSVLAFISSTGRGFQVEYPNITLHAIKRTEGEPSVYCQIESNPGADEGDEEDFEFTELTIIPQDASKLESIFDALSLCNALHPDPNASVDDGEDMVADFSESNFEVFTGDGDQELSEVGRAALAHLESIITYPPGSEHADATEDAEEDEDEEGKNETREENE</sequence>
<dbReference type="GO" id="GO:0006884">
    <property type="term" value="P:cell volume homeostasis"/>
    <property type="evidence" value="ECO:0007669"/>
    <property type="project" value="InterPro"/>
</dbReference>
<comment type="subcellular location">
    <subcellularLocation>
        <location evidence="2">Cytoplasm</location>
    </subcellularLocation>
    <subcellularLocation>
        <location evidence="1">Nucleus</location>
    </subcellularLocation>
</comment>
<dbReference type="GO" id="GO:0034709">
    <property type="term" value="C:methylosome"/>
    <property type="evidence" value="ECO:0007669"/>
    <property type="project" value="InterPro"/>
</dbReference>
<accession>A0A067MRA0</accession>
<dbReference type="GO" id="GO:0034715">
    <property type="term" value="C:pICln-Sm protein complex"/>
    <property type="evidence" value="ECO:0007669"/>
    <property type="project" value="InterPro"/>
</dbReference>
<dbReference type="HOGENOM" id="CLU_077804_3_0_1"/>
<comment type="similarity">
    <text evidence="3">Belongs to the pICln (TC 1.A.47) family.</text>
</comment>
<name>A0A067MRA0_BOTB1</name>
<protein>
    <recommendedName>
        <fullName evidence="9">Methylosome subunit pICln</fullName>
    </recommendedName>
</protein>
<evidence type="ECO:0000256" key="6">
    <source>
        <dbReference type="SAM" id="MobiDB-lite"/>
    </source>
</evidence>
<evidence type="ECO:0000256" key="2">
    <source>
        <dbReference type="ARBA" id="ARBA00004496"/>
    </source>
</evidence>
<dbReference type="GO" id="GO:0000387">
    <property type="term" value="P:spliceosomal snRNP assembly"/>
    <property type="evidence" value="ECO:0007669"/>
    <property type="project" value="InterPro"/>
</dbReference>
<keyword evidence="5" id="KW-0539">Nucleus</keyword>
<organism evidence="7 8">
    <name type="scientific">Botryobasidium botryosum (strain FD-172 SS1)</name>
    <dbReference type="NCBI Taxonomy" id="930990"/>
    <lineage>
        <taxon>Eukaryota</taxon>
        <taxon>Fungi</taxon>
        <taxon>Dikarya</taxon>
        <taxon>Basidiomycota</taxon>
        <taxon>Agaricomycotina</taxon>
        <taxon>Agaricomycetes</taxon>
        <taxon>Cantharellales</taxon>
        <taxon>Botryobasidiaceae</taxon>
        <taxon>Botryobasidium</taxon>
    </lineage>
</organism>
<evidence type="ECO:0000256" key="1">
    <source>
        <dbReference type="ARBA" id="ARBA00004123"/>
    </source>
</evidence>
<evidence type="ECO:0000313" key="8">
    <source>
        <dbReference type="Proteomes" id="UP000027195"/>
    </source>
</evidence>
<dbReference type="Proteomes" id="UP000027195">
    <property type="component" value="Unassembled WGS sequence"/>
</dbReference>
<dbReference type="InterPro" id="IPR011993">
    <property type="entry name" value="PH-like_dom_sf"/>
</dbReference>
<feature type="region of interest" description="Disordered" evidence="6">
    <location>
        <begin position="198"/>
        <end position="230"/>
    </location>
</feature>
<dbReference type="AlphaFoldDB" id="A0A067MRA0"/>
<dbReference type="GO" id="GO:0005681">
    <property type="term" value="C:spliceosomal complex"/>
    <property type="evidence" value="ECO:0007669"/>
    <property type="project" value="TreeGrafter"/>
</dbReference>
<evidence type="ECO:0000313" key="7">
    <source>
        <dbReference type="EMBL" id="KDQ14362.1"/>
    </source>
</evidence>
<dbReference type="InterPro" id="IPR003521">
    <property type="entry name" value="ICln"/>
</dbReference>
<dbReference type="STRING" id="930990.A0A067MRA0"/>
<keyword evidence="8" id="KW-1185">Reference proteome</keyword>
<feature type="compositionally biased region" description="Acidic residues" evidence="6">
    <location>
        <begin position="210"/>
        <end position="221"/>
    </location>
</feature>
<evidence type="ECO:0008006" key="9">
    <source>
        <dbReference type="Google" id="ProtNLM"/>
    </source>
</evidence>
<dbReference type="InParanoid" id="A0A067MRA0"/>
<dbReference type="GO" id="GO:0005829">
    <property type="term" value="C:cytosol"/>
    <property type="evidence" value="ECO:0007669"/>
    <property type="project" value="InterPro"/>
</dbReference>
<evidence type="ECO:0000256" key="3">
    <source>
        <dbReference type="ARBA" id="ARBA00007054"/>
    </source>
</evidence>
<dbReference type="FunCoup" id="A0A067MRA0">
    <property type="interactions" value="28"/>
</dbReference>
<dbReference type="GO" id="GO:0045292">
    <property type="term" value="P:mRNA cis splicing, via spliceosome"/>
    <property type="evidence" value="ECO:0007669"/>
    <property type="project" value="TreeGrafter"/>
</dbReference>
<dbReference type="InterPro" id="IPR039924">
    <property type="entry name" value="ICln/Lot5/Saf5"/>
</dbReference>
<dbReference type="Pfam" id="PF03517">
    <property type="entry name" value="Voldacs"/>
    <property type="match status" value="1"/>
</dbReference>
<dbReference type="EMBL" id="KL198038">
    <property type="protein sequence ID" value="KDQ14362.1"/>
    <property type="molecule type" value="Genomic_DNA"/>
</dbReference>
<gene>
    <name evidence="7" type="ORF">BOTBODRAFT_32820</name>
</gene>
<dbReference type="PANTHER" id="PTHR21399:SF0">
    <property type="entry name" value="METHYLOSOME SUBUNIT PICLN"/>
    <property type="match status" value="1"/>
</dbReference>